<dbReference type="Proteomes" id="UP000095003">
    <property type="component" value="Unassembled WGS sequence"/>
</dbReference>
<accession>A0A1E3AST3</accession>
<dbReference type="Gene3D" id="3.30.565.10">
    <property type="entry name" value="Histidine kinase-like ATPase, C-terminal domain"/>
    <property type="match status" value="1"/>
</dbReference>
<feature type="transmembrane region" description="Helical" evidence="14">
    <location>
        <begin position="12"/>
        <end position="45"/>
    </location>
</feature>
<dbReference type="PATRIC" id="fig|1432052.3.peg.2639"/>
<dbReference type="Gene3D" id="6.10.340.10">
    <property type="match status" value="1"/>
</dbReference>
<dbReference type="RefSeq" id="WP_069156983.1">
    <property type="nucleotide sequence ID" value="NZ_DBFYTC010000238.1"/>
</dbReference>
<comment type="caution">
    <text evidence="17">The sequence shown here is derived from an EMBL/GenBank/DDBJ whole genome shotgun (WGS) entry which is preliminary data.</text>
</comment>
<evidence type="ECO:0000313" key="17">
    <source>
        <dbReference type="EMBL" id="ODM11778.1"/>
    </source>
</evidence>
<evidence type="ECO:0000256" key="8">
    <source>
        <dbReference type="ARBA" id="ARBA00022989"/>
    </source>
</evidence>
<dbReference type="InterPro" id="IPR036097">
    <property type="entry name" value="HisK_dim/P_sf"/>
</dbReference>
<dbReference type="PRINTS" id="PR00344">
    <property type="entry name" value="BCTRLSENSOR"/>
</dbReference>
<proteinExistence type="predicted"/>
<keyword evidence="10" id="KW-0843">Virulence</keyword>
<evidence type="ECO:0000256" key="4">
    <source>
        <dbReference type="ARBA" id="ARBA00022553"/>
    </source>
</evidence>
<keyword evidence="11 14" id="KW-0472">Membrane</keyword>
<dbReference type="GO" id="GO:0000155">
    <property type="term" value="F:phosphorelay sensor kinase activity"/>
    <property type="evidence" value="ECO:0007669"/>
    <property type="project" value="InterPro"/>
</dbReference>
<evidence type="ECO:0000256" key="7">
    <source>
        <dbReference type="ARBA" id="ARBA00022777"/>
    </source>
</evidence>
<keyword evidence="7" id="KW-0418">Kinase</keyword>
<evidence type="ECO:0000256" key="9">
    <source>
        <dbReference type="ARBA" id="ARBA00023012"/>
    </source>
</evidence>
<dbReference type="Gene3D" id="1.10.287.130">
    <property type="match status" value="1"/>
</dbReference>
<dbReference type="CDD" id="cd00082">
    <property type="entry name" value="HisKA"/>
    <property type="match status" value="1"/>
</dbReference>
<dbReference type="FunFam" id="3.30.565.10:FF:000006">
    <property type="entry name" value="Sensor histidine kinase WalK"/>
    <property type="match status" value="1"/>
</dbReference>
<dbReference type="InterPro" id="IPR004358">
    <property type="entry name" value="Sig_transdc_His_kin-like_C"/>
</dbReference>
<dbReference type="PROSITE" id="PS50109">
    <property type="entry name" value="HIS_KIN"/>
    <property type="match status" value="1"/>
</dbReference>
<evidence type="ECO:0000256" key="13">
    <source>
        <dbReference type="ARBA" id="ARBA00040841"/>
    </source>
</evidence>
<dbReference type="SMART" id="SM00388">
    <property type="entry name" value="HisKA"/>
    <property type="match status" value="1"/>
</dbReference>
<evidence type="ECO:0000256" key="5">
    <source>
        <dbReference type="ARBA" id="ARBA00022679"/>
    </source>
</evidence>
<dbReference type="InterPro" id="IPR003594">
    <property type="entry name" value="HATPase_dom"/>
</dbReference>
<dbReference type="AlphaFoldDB" id="A0A1E3AST3"/>
<evidence type="ECO:0000256" key="6">
    <source>
        <dbReference type="ARBA" id="ARBA00022692"/>
    </source>
</evidence>
<keyword evidence="6 14" id="KW-0812">Transmembrane</keyword>
<dbReference type="InterPro" id="IPR050398">
    <property type="entry name" value="HssS/ArlS-like"/>
</dbReference>
<dbReference type="GO" id="GO:0005886">
    <property type="term" value="C:plasma membrane"/>
    <property type="evidence" value="ECO:0007669"/>
    <property type="project" value="TreeGrafter"/>
</dbReference>
<dbReference type="CDD" id="cd06225">
    <property type="entry name" value="HAMP"/>
    <property type="match status" value="1"/>
</dbReference>
<dbReference type="InterPro" id="IPR036890">
    <property type="entry name" value="HATPase_C_sf"/>
</dbReference>
<dbReference type="EMBL" id="MCGI01000002">
    <property type="protein sequence ID" value="ODM11778.1"/>
    <property type="molecule type" value="Genomic_DNA"/>
</dbReference>
<evidence type="ECO:0000256" key="10">
    <source>
        <dbReference type="ARBA" id="ARBA00023026"/>
    </source>
</evidence>
<keyword evidence="5 17" id="KW-0808">Transferase</keyword>
<feature type="domain" description="Histidine kinase" evidence="15">
    <location>
        <begin position="134"/>
        <end position="347"/>
    </location>
</feature>
<dbReference type="SUPFAM" id="SSF47384">
    <property type="entry name" value="Homodimeric domain of signal transducing histidine kinase"/>
    <property type="match status" value="1"/>
</dbReference>
<keyword evidence="4" id="KW-0597">Phosphoprotein</keyword>
<dbReference type="Pfam" id="PF00512">
    <property type="entry name" value="HisKA"/>
    <property type="match status" value="1"/>
</dbReference>
<feature type="domain" description="HAMP" evidence="16">
    <location>
        <begin position="73"/>
        <end position="126"/>
    </location>
</feature>
<sequence length="353" mass="39484">MKSKKTTLRPNLILLFCAAVFLITTGSMLLIGSIFVLLIHMGFFIRPRPFFLFLAIAVSSILISTLLARLIGEKIFAPIKELNHATKQIADGNFRVSIKEEGTVAEVREMAHNFNRMAEELRRTEIIHNDFARNVSHEFKTPLSSIEGYATLLQSPGLSEEKRLEYASRIIAGTKRLTTMTGNILMLSRLENQQTGIERSAFSLDEQLRQIVLLYEDEWNRKELCLELDLPAVTYVGNEELLFQIWQNLFGNAVKFSNPGGSVFLQLLPEEKQITVLLRDTGIGIAEKDLNRIFEKFYQGEQSRNTPGNGLGLALAKQIVELHGGSITASSSLQEGTEFTVILPVPAEAEPSS</sequence>
<comment type="subcellular location">
    <subcellularLocation>
        <location evidence="2">Membrane</location>
        <topology evidence="2">Multi-pass membrane protein</topology>
    </subcellularLocation>
</comment>
<gene>
    <name evidence="17" type="primary">phoR_8</name>
    <name evidence="17" type="ORF">BEH84_02393</name>
</gene>
<comment type="catalytic activity">
    <reaction evidence="1">
        <text>ATP + protein L-histidine = ADP + protein N-phospho-L-histidine.</text>
        <dbReference type="EC" id="2.7.13.3"/>
    </reaction>
</comment>
<protein>
    <recommendedName>
        <fullName evidence="13">Heme sensor protein HssS</fullName>
        <ecNumber evidence="3">2.7.13.3</ecNumber>
    </recommendedName>
</protein>
<keyword evidence="9" id="KW-0902">Two-component regulatory system</keyword>
<reference evidence="17 18" key="1">
    <citation type="submission" date="2016-07" db="EMBL/GenBank/DDBJ databases">
        <title>Characterization of isolates of Eisenbergiella tayi derived from blood cultures, using whole genome sequencing.</title>
        <authorList>
            <person name="Burdz T."/>
            <person name="Wiebe D."/>
            <person name="Huynh C."/>
            <person name="Bernard K."/>
        </authorList>
    </citation>
    <scope>NUCLEOTIDE SEQUENCE [LARGE SCALE GENOMIC DNA]</scope>
    <source>
        <strain evidence="17 18">NML 120489</strain>
    </source>
</reference>
<dbReference type="InterPro" id="IPR005467">
    <property type="entry name" value="His_kinase_dom"/>
</dbReference>
<evidence type="ECO:0000256" key="1">
    <source>
        <dbReference type="ARBA" id="ARBA00000085"/>
    </source>
</evidence>
<feature type="transmembrane region" description="Helical" evidence="14">
    <location>
        <begin position="51"/>
        <end position="71"/>
    </location>
</feature>
<dbReference type="GeneID" id="93303789"/>
<dbReference type="InterPro" id="IPR003660">
    <property type="entry name" value="HAMP_dom"/>
</dbReference>
<dbReference type="SUPFAM" id="SSF55874">
    <property type="entry name" value="ATPase domain of HSP90 chaperone/DNA topoisomerase II/histidine kinase"/>
    <property type="match status" value="1"/>
</dbReference>
<keyword evidence="8 14" id="KW-1133">Transmembrane helix</keyword>
<organism evidence="17 18">
    <name type="scientific">Eisenbergiella tayi</name>
    <dbReference type="NCBI Taxonomy" id="1432052"/>
    <lineage>
        <taxon>Bacteria</taxon>
        <taxon>Bacillati</taxon>
        <taxon>Bacillota</taxon>
        <taxon>Clostridia</taxon>
        <taxon>Lachnospirales</taxon>
        <taxon>Lachnospiraceae</taxon>
        <taxon>Eisenbergiella</taxon>
    </lineage>
</organism>
<name>A0A1E3AST3_9FIRM</name>
<evidence type="ECO:0000259" key="16">
    <source>
        <dbReference type="PROSITE" id="PS50885"/>
    </source>
</evidence>
<dbReference type="CDD" id="cd00075">
    <property type="entry name" value="HATPase"/>
    <property type="match status" value="1"/>
</dbReference>
<evidence type="ECO:0000313" key="18">
    <source>
        <dbReference type="Proteomes" id="UP000095003"/>
    </source>
</evidence>
<dbReference type="EC" id="2.7.13.3" evidence="3"/>
<dbReference type="SMART" id="SM00387">
    <property type="entry name" value="HATPase_c"/>
    <property type="match status" value="1"/>
</dbReference>
<dbReference type="PROSITE" id="PS50885">
    <property type="entry name" value="HAMP"/>
    <property type="match status" value="1"/>
</dbReference>
<evidence type="ECO:0000256" key="12">
    <source>
        <dbReference type="ARBA" id="ARBA00037219"/>
    </source>
</evidence>
<evidence type="ECO:0000256" key="14">
    <source>
        <dbReference type="SAM" id="Phobius"/>
    </source>
</evidence>
<dbReference type="SMART" id="SM00304">
    <property type="entry name" value="HAMP"/>
    <property type="match status" value="1"/>
</dbReference>
<evidence type="ECO:0000256" key="2">
    <source>
        <dbReference type="ARBA" id="ARBA00004141"/>
    </source>
</evidence>
<dbReference type="Pfam" id="PF00672">
    <property type="entry name" value="HAMP"/>
    <property type="match status" value="1"/>
</dbReference>
<comment type="function">
    <text evidence="12">Member of the two-component regulatory system HssS/HssR involved in intracellular heme homeostasis and tempering of staphylococcal virulence. HssS functions as a heme sensor histidine kinase which is autophosphorylated at a histidine residue and transfers its phosphate group to an aspartate residue of HssR. HssR/HssS activates the expression of hrtAB, an efflux pump, in response to extracellular heme, hemin, hemoglobin or blood.</text>
</comment>
<evidence type="ECO:0000256" key="11">
    <source>
        <dbReference type="ARBA" id="ARBA00023136"/>
    </source>
</evidence>
<dbReference type="PANTHER" id="PTHR45528">
    <property type="entry name" value="SENSOR HISTIDINE KINASE CPXA"/>
    <property type="match status" value="1"/>
</dbReference>
<evidence type="ECO:0000256" key="3">
    <source>
        <dbReference type="ARBA" id="ARBA00012438"/>
    </source>
</evidence>
<dbReference type="Pfam" id="PF02518">
    <property type="entry name" value="HATPase_c"/>
    <property type="match status" value="1"/>
</dbReference>
<dbReference type="PANTHER" id="PTHR45528:SF11">
    <property type="entry name" value="HISTIDINE KINASE"/>
    <property type="match status" value="1"/>
</dbReference>
<dbReference type="InterPro" id="IPR003661">
    <property type="entry name" value="HisK_dim/P_dom"/>
</dbReference>
<dbReference type="SUPFAM" id="SSF158472">
    <property type="entry name" value="HAMP domain-like"/>
    <property type="match status" value="1"/>
</dbReference>
<evidence type="ECO:0000259" key="15">
    <source>
        <dbReference type="PROSITE" id="PS50109"/>
    </source>
</evidence>